<protein>
    <submittedName>
        <fullName evidence="1">Flagellar hook-length control protein FliK</fullName>
    </submittedName>
</protein>
<evidence type="ECO:0000313" key="2">
    <source>
        <dbReference type="Proteomes" id="UP001226091"/>
    </source>
</evidence>
<keyword evidence="2" id="KW-1185">Reference proteome</keyword>
<keyword evidence="1" id="KW-0282">Flagellum</keyword>
<dbReference type="EMBL" id="CP126116">
    <property type="protein sequence ID" value="WHZ59830.1"/>
    <property type="molecule type" value="Genomic_DNA"/>
</dbReference>
<keyword evidence="1" id="KW-0966">Cell projection</keyword>
<accession>A0ACD4RI31</accession>
<evidence type="ECO:0000313" key="1">
    <source>
        <dbReference type="EMBL" id="WHZ59830.1"/>
    </source>
</evidence>
<proteinExistence type="predicted"/>
<name>A0ACD4RI31_9BACI</name>
<organism evidence="1 2">
    <name type="scientific">Metabacillus hrfriensis</name>
    <dbReference type="NCBI Taxonomy" id="3048891"/>
    <lineage>
        <taxon>Bacteria</taxon>
        <taxon>Bacillati</taxon>
        <taxon>Bacillota</taxon>
        <taxon>Bacilli</taxon>
        <taxon>Bacillales</taxon>
        <taxon>Bacillaceae</taxon>
        <taxon>Metabacillus</taxon>
    </lineage>
</organism>
<reference evidence="2" key="1">
    <citation type="journal article" date="2025" name="Aquaculture">
        <title>Assessment of the bioflocculant production and safety properties of Metabacillus hrfriensis sp. nov. based on phenotypic and whole-genome sequencing analysis.</title>
        <authorList>
            <person name="Zhang R."/>
            <person name="Zhao Z."/>
            <person name="Luo L."/>
            <person name="Wang S."/>
            <person name="Guo K."/>
            <person name="Xu W."/>
        </authorList>
    </citation>
    <scope>NUCLEOTIDE SEQUENCE [LARGE SCALE GENOMIC DNA]</scope>
    <source>
        <strain evidence="2">CT-WN-B3</strain>
    </source>
</reference>
<dbReference type="Proteomes" id="UP001226091">
    <property type="component" value="Chromosome"/>
</dbReference>
<sequence>MKIPSASFRAVPLMQTSVEKSRNSASFQKFLEQEPLISKSVNSFSTDTALPDAEKIGLEFQNLEAGIMNALQEIPLDEGFFKEPPLTNDKVNELLELVTLDEAKAVQSILSGAVSMESIFTQLDDKPETVKVLSIMAGVIQLPDTRDKKYIKDKISDYISQKYPEPAGIKLFEKALQIFSNHQAGSTEMSQAELNRKVIGYDLDKDKETDTIKDSVSLIENIITHALSQREHDIEHSKIYESDSRLTSAEFLHDANKLLEKLNSEHEYQAYNTSISKPLFNNKSDLEDRNVQTVLAAVQNAVSGWVMDSHSKSGNESNKGISNVKISLEAEKLVSLISEKLSLAELSDESMRLYEKISSAIKPLRAYFSEMNSKEVLQTPQMLELIKSLNKQNHIKGTTELGLSSELLESRPQNDQVIHKLVQSAASLSISSLQDIQASIKNAENIHHLQVQLSKLLLKIMTDGQDIESDMTPERNEINSASSHIDREVPETLMNEIRLKTKVGQKAFGHKSLLMENILQSDLLKMNNEISSLKEKSLHSNNQLILNQLTEVFKKAKTNLASSGLSQMTIRLSPEHLGMLTVKLQQQHGEMIAKIITSTKSAKELVEQSIHQLKQALPTLNIQVDKFEVYGEQIETSFNRRHDENNQNHFEDDRQKEELEDETETDSFKAHLNMLT</sequence>
<keyword evidence="1" id="KW-0969">Cilium</keyword>
<gene>
    <name evidence="1" type="ORF">QLQ22_11040</name>
</gene>